<sequence length="219" mass="24867">MDVKTAFLNGDIEEELYMVQPKGFVDPKNVDKVCKLQRSIYGLKQASEVGTDALIRSSVCRWQESAVPLSCTRLELVLVVDRAGHFQGPPLPPLLPASWSFADGENSRFGVMAARKLELELVRVEWSGEWELDRDSPPPQSTFKRTQAQTGGPDTRTRRTRENAACHPRPRKPSPDLSRVWIVPNTAAIRIWDTWPCWTAFLSAGSIRMRDGLPRWRWP</sequence>
<organism evidence="3 4">
    <name type="scientific">Lolium multiflorum</name>
    <name type="common">Italian ryegrass</name>
    <name type="synonym">Lolium perenne subsp. multiflorum</name>
    <dbReference type="NCBI Taxonomy" id="4521"/>
    <lineage>
        <taxon>Eukaryota</taxon>
        <taxon>Viridiplantae</taxon>
        <taxon>Streptophyta</taxon>
        <taxon>Embryophyta</taxon>
        <taxon>Tracheophyta</taxon>
        <taxon>Spermatophyta</taxon>
        <taxon>Magnoliopsida</taxon>
        <taxon>Liliopsida</taxon>
        <taxon>Poales</taxon>
        <taxon>Poaceae</taxon>
        <taxon>BOP clade</taxon>
        <taxon>Pooideae</taxon>
        <taxon>Poodae</taxon>
        <taxon>Poeae</taxon>
        <taxon>Poeae Chloroplast Group 2 (Poeae type)</taxon>
        <taxon>Loliodinae</taxon>
        <taxon>Loliinae</taxon>
        <taxon>Lolium</taxon>
    </lineage>
</organism>
<comment type="caution">
    <text evidence="3">The sequence shown here is derived from an EMBL/GenBank/DDBJ whole genome shotgun (WGS) entry which is preliminary data.</text>
</comment>
<protein>
    <recommendedName>
        <fullName evidence="2">Reverse transcriptase Ty1/copia-type domain-containing protein</fullName>
    </recommendedName>
</protein>
<feature type="region of interest" description="Disordered" evidence="1">
    <location>
        <begin position="131"/>
        <end position="174"/>
    </location>
</feature>
<dbReference type="Pfam" id="PF07727">
    <property type="entry name" value="RVT_2"/>
    <property type="match status" value="1"/>
</dbReference>
<feature type="compositionally biased region" description="Polar residues" evidence="1">
    <location>
        <begin position="141"/>
        <end position="152"/>
    </location>
</feature>
<evidence type="ECO:0000313" key="4">
    <source>
        <dbReference type="Proteomes" id="UP001231189"/>
    </source>
</evidence>
<dbReference type="EMBL" id="JAUUTY010000006">
    <property type="protein sequence ID" value="KAK1614296.1"/>
    <property type="molecule type" value="Genomic_DNA"/>
</dbReference>
<evidence type="ECO:0000256" key="1">
    <source>
        <dbReference type="SAM" id="MobiDB-lite"/>
    </source>
</evidence>
<dbReference type="AlphaFoldDB" id="A0AAD8R4N9"/>
<feature type="domain" description="Reverse transcriptase Ty1/copia-type" evidence="2">
    <location>
        <begin position="1"/>
        <end position="49"/>
    </location>
</feature>
<evidence type="ECO:0000259" key="2">
    <source>
        <dbReference type="Pfam" id="PF07727"/>
    </source>
</evidence>
<dbReference type="InterPro" id="IPR013103">
    <property type="entry name" value="RVT_2"/>
</dbReference>
<proteinExistence type="predicted"/>
<reference evidence="3" key="1">
    <citation type="submission" date="2023-07" db="EMBL/GenBank/DDBJ databases">
        <title>A chromosome-level genome assembly of Lolium multiflorum.</title>
        <authorList>
            <person name="Chen Y."/>
            <person name="Copetti D."/>
            <person name="Kolliker R."/>
            <person name="Studer B."/>
        </authorList>
    </citation>
    <scope>NUCLEOTIDE SEQUENCE</scope>
    <source>
        <strain evidence="3">02402/16</strain>
        <tissue evidence="3">Leaf</tissue>
    </source>
</reference>
<accession>A0AAD8R4N9</accession>
<evidence type="ECO:0000313" key="3">
    <source>
        <dbReference type="EMBL" id="KAK1614296.1"/>
    </source>
</evidence>
<feature type="compositionally biased region" description="Basic and acidic residues" evidence="1">
    <location>
        <begin position="155"/>
        <end position="164"/>
    </location>
</feature>
<keyword evidence="4" id="KW-1185">Reference proteome</keyword>
<gene>
    <name evidence="3" type="ORF">QYE76_019813</name>
</gene>
<dbReference type="Proteomes" id="UP001231189">
    <property type="component" value="Unassembled WGS sequence"/>
</dbReference>
<name>A0AAD8R4N9_LOLMU</name>